<dbReference type="Pfam" id="PF02065">
    <property type="entry name" value="Melibiase"/>
    <property type="match status" value="1"/>
</dbReference>
<organism evidence="3 4">
    <name type="scientific">Actinoallomurus vinaceus</name>
    <dbReference type="NCBI Taxonomy" id="1080074"/>
    <lineage>
        <taxon>Bacteria</taxon>
        <taxon>Bacillati</taxon>
        <taxon>Actinomycetota</taxon>
        <taxon>Actinomycetes</taxon>
        <taxon>Streptosporangiales</taxon>
        <taxon>Thermomonosporaceae</taxon>
        <taxon>Actinoallomurus</taxon>
    </lineage>
</organism>
<gene>
    <name evidence="3" type="ORF">GCM10023196_051610</name>
</gene>
<keyword evidence="4" id="KW-1185">Reference proteome</keyword>
<proteinExistence type="predicted"/>
<evidence type="ECO:0000256" key="2">
    <source>
        <dbReference type="ARBA" id="ARBA00023295"/>
    </source>
</evidence>
<dbReference type="InterPro" id="IPR013785">
    <property type="entry name" value="Aldolase_TIM"/>
</dbReference>
<dbReference type="CDD" id="cd14791">
    <property type="entry name" value="GH36"/>
    <property type="match status" value="1"/>
</dbReference>
<dbReference type="PANTHER" id="PTHR43053:SF3">
    <property type="entry name" value="ALPHA-GALACTOSIDASE C-RELATED"/>
    <property type="match status" value="1"/>
</dbReference>
<dbReference type="RefSeq" id="WP_345433571.1">
    <property type="nucleotide sequence ID" value="NZ_BAABHK010000007.1"/>
</dbReference>
<dbReference type="Gene3D" id="2.70.98.60">
    <property type="entry name" value="alpha-galactosidase from lactobacil brevis"/>
    <property type="match status" value="1"/>
</dbReference>
<sequence>MIERWGNDAITLLFEDGVRLAGINRPSRAALPLVEIELTGHGRTGTAGGRHVDGLASRRLRWVGHEEGEGTLAIRMRDPDTGLRVVARYELRGAVLRASAELTAEREVTVEHVSSFVCSGIATALGTLDWERELELWTAHNPWSGEYRWSGAPLGRLGLYDVGMVRFGQTGTKNRLSRTGTGSWPTSEHLPMGLLRGDGGCLAWQIEHNGSWHFEIGDRFGDLYLSLAGPSGREHGWSKRLLPGESFVTVPVAITLSDDPFGALTHHRRAVRRPHRDNVELPVVFNDFMNCLMGDPTTDRLLPLVRAAARAGAEYFCVDAGWFDDEIGAAPGPGGVPAWWDAVGVWRPSAKRFPRGLAEVTDAIRAAGMVPGLWLEPEVVGVRSGLDLPEEAYFRHDGRRLVEWGRHQLDLTHPAAVRHLDTAVDRLVGEFGLGYLKLDYNIAIAPASGLLEHNRAYLDWLERLQDRHPGLVLEACAAGGMRVDPATLARVPVQSITDQQDETLLPAIAVAAPTVVPPEQGAVWAYPQPDFEDERIIFTMISAMLGRIHLSGRIDLLSGRQLDLVAEAVDVYRTYRRALASGVPRWPLGLPGWRDGWLALAVGCGRETFLAIWRRDGASPTCELPLSASSVSLLYPVAAVPCWTSTRPLRVTLPEPYTARLLRLTDL</sequence>
<evidence type="ECO:0008006" key="5">
    <source>
        <dbReference type="Google" id="ProtNLM"/>
    </source>
</evidence>
<evidence type="ECO:0000256" key="1">
    <source>
        <dbReference type="ARBA" id="ARBA00022801"/>
    </source>
</evidence>
<keyword evidence="1" id="KW-0378">Hydrolase</keyword>
<dbReference type="InterPro" id="IPR038417">
    <property type="entry name" value="Alpga-gal_N_sf"/>
</dbReference>
<keyword evidence="2" id="KW-0326">Glycosidase</keyword>
<dbReference type="EMBL" id="BAABHK010000007">
    <property type="protein sequence ID" value="GAA4629606.1"/>
    <property type="molecule type" value="Genomic_DNA"/>
</dbReference>
<reference evidence="4" key="1">
    <citation type="journal article" date="2019" name="Int. J. Syst. Evol. Microbiol.">
        <title>The Global Catalogue of Microorganisms (GCM) 10K type strain sequencing project: providing services to taxonomists for standard genome sequencing and annotation.</title>
        <authorList>
            <consortium name="The Broad Institute Genomics Platform"/>
            <consortium name="The Broad Institute Genome Sequencing Center for Infectious Disease"/>
            <person name="Wu L."/>
            <person name="Ma J."/>
        </authorList>
    </citation>
    <scope>NUCLEOTIDE SEQUENCE [LARGE SCALE GENOMIC DNA]</scope>
    <source>
        <strain evidence="4">JCM 17939</strain>
    </source>
</reference>
<dbReference type="Gene3D" id="3.20.20.70">
    <property type="entry name" value="Aldolase class I"/>
    <property type="match status" value="1"/>
</dbReference>
<dbReference type="InterPro" id="IPR050985">
    <property type="entry name" value="Alpha-glycosidase_related"/>
</dbReference>
<protein>
    <recommendedName>
        <fullName evidence="5">Alpha-galactosidase</fullName>
    </recommendedName>
</protein>
<name>A0ABP8UDR2_9ACTN</name>
<evidence type="ECO:0000313" key="4">
    <source>
        <dbReference type="Proteomes" id="UP001501442"/>
    </source>
</evidence>
<dbReference type="PANTHER" id="PTHR43053">
    <property type="entry name" value="GLYCOSIDASE FAMILY 31"/>
    <property type="match status" value="1"/>
</dbReference>
<comment type="caution">
    <text evidence="3">The sequence shown here is derived from an EMBL/GenBank/DDBJ whole genome shotgun (WGS) entry which is preliminary data.</text>
</comment>
<evidence type="ECO:0000313" key="3">
    <source>
        <dbReference type="EMBL" id="GAA4629606.1"/>
    </source>
</evidence>
<dbReference type="Proteomes" id="UP001501442">
    <property type="component" value="Unassembled WGS sequence"/>
</dbReference>
<dbReference type="InterPro" id="IPR002252">
    <property type="entry name" value="Glyco_hydro_36"/>
</dbReference>
<dbReference type="SUPFAM" id="SSF51445">
    <property type="entry name" value="(Trans)glycosidases"/>
    <property type="match status" value="1"/>
</dbReference>
<dbReference type="InterPro" id="IPR017853">
    <property type="entry name" value="GH"/>
</dbReference>
<accession>A0ABP8UDR2</accession>